<proteinExistence type="predicted"/>
<evidence type="ECO:0000313" key="3">
    <source>
        <dbReference type="Proteomes" id="UP000286806"/>
    </source>
</evidence>
<sequence>MRRRLYFTVPDTASAQQMVNDLLLARIDEGHMHVLARDGIPLDGLHEASILQKSDLIHGMESGLVIGGIAGILAGIVGILFPPAGVDLRLVTILVTALAGAAFGAWVSSMIASSVPNSRLKTYEKAIEQGRILMMVDVPSGRVDDIRKLIASRHPEASTSNMEPTIPAFP</sequence>
<name>A0A401J9L8_9PROT</name>
<protein>
    <submittedName>
        <fullName evidence="2">Putative transmembrane protein</fullName>
    </submittedName>
</protein>
<gene>
    <name evidence="2" type="ORF">SFMTTN_0128</name>
</gene>
<dbReference type="OrthoDB" id="8775484at2"/>
<evidence type="ECO:0000313" key="2">
    <source>
        <dbReference type="EMBL" id="GBL44333.1"/>
    </source>
</evidence>
<dbReference type="RefSeq" id="WP_124703174.1">
    <property type="nucleotide sequence ID" value="NZ_BGOW01000001.1"/>
</dbReference>
<organism evidence="2 3">
    <name type="scientific">Sulfuriferula multivorans</name>
    <dbReference type="NCBI Taxonomy" id="1559896"/>
    <lineage>
        <taxon>Bacteria</taxon>
        <taxon>Pseudomonadati</taxon>
        <taxon>Pseudomonadota</taxon>
        <taxon>Betaproteobacteria</taxon>
        <taxon>Nitrosomonadales</taxon>
        <taxon>Sulfuricellaceae</taxon>
        <taxon>Sulfuriferula</taxon>
    </lineage>
</organism>
<keyword evidence="1" id="KW-1133">Transmembrane helix</keyword>
<keyword evidence="3" id="KW-1185">Reference proteome</keyword>
<evidence type="ECO:0000256" key="1">
    <source>
        <dbReference type="SAM" id="Phobius"/>
    </source>
</evidence>
<dbReference type="AlphaFoldDB" id="A0A401J9L8"/>
<feature type="transmembrane region" description="Helical" evidence="1">
    <location>
        <begin position="90"/>
        <end position="112"/>
    </location>
</feature>
<keyword evidence="1" id="KW-0472">Membrane</keyword>
<comment type="caution">
    <text evidence="2">The sequence shown here is derived from an EMBL/GenBank/DDBJ whole genome shotgun (WGS) entry which is preliminary data.</text>
</comment>
<dbReference type="Proteomes" id="UP000286806">
    <property type="component" value="Unassembled WGS sequence"/>
</dbReference>
<feature type="transmembrane region" description="Helical" evidence="1">
    <location>
        <begin position="63"/>
        <end position="84"/>
    </location>
</feature>
<accession>A0A401J9L8</accession>
<dbReference type="EMBL" id="BGOW01000001">
    <property type="protein sequence ID" value="GBL44333.1"/>
    <property type="molecule type" value="Genomic_DNA"/>
</dbReference>
<keyword evidence="1 2" id="KW-0812">Transmembrane</keyword>
<reference evidence="2 3" key="1">
    <citation type="journal article" date="2019" name="Front. Microbiol.">
        <title>Genomes of Neutrophilic Sulfur-Oxidizing Chemolithoautotrophs Representing 9 Proteobacterial Species From 8 Genera.</title>
        <authorList>
            <person name="Watanabe T."/>
            <person name="Kojima H."/>
            <person name="Umezawa K."/>
            <person name="Hori C."/>
            <person name="Takasuka T.E."/>
            <person name="Kato Y."/>
            <person name="Fukui M."/>
        </authorList>
    </citation>
    <scope>NUCLEOTIDE SEQUENCE [LARGE SCALE GENOMIC DNA]</scope>
    <source>
        <strain evidence="2 3">TTN</strain>
    </source>
</reference>